<dbReference type="AlphaFoldDB" id="A0A3G1A7L8"/>
<name>A0A3G1A7L8_9CREN</name>
<dbReference type="STRING" id="697581.TCARB_0208"/>
<dbReference type="RefSeq" id="WP_020962794.1">
    <property type="nucleotide sequence ID" value="NZ_CP007493.1"/>
</dbReference>
<dbReference type="PANTHER" id="PTHR47916:SF1">
    <property type="entry name" value="3-HYDROXY-5-PHOSPHONOOXYPENTANE-2,4-DIONE THIOLASE"/>
    <property type="match status" value="1"/>
</dbReference>
<dbReference type="PANTHER" id="PTHR47916">
    <property type="entry name" value="FRUCTOSE-BISPHOSPHATE ALDOLASE CLASS 1"/>
    <property type="match status" value="1"/>
</dbReference>
<dbReference type="SMART" id="SM01133">
    <property type="entry name" value="DeoC"/>
    <property type="match status" value="1"/>
</dbReference>
<dbReference type="GeneID" id="25405667"/>
<comment type="similarity">
    <text evidence="1">Belongs to the DeoC/FbaB aldolase family.</text>
</comment>
<dbReference type="CDD" id="cd00958">
    <property type="entry name" value="DhnA"/>
    <property type="match status" value="1"/>
</dbReference>
<dbReference type="KEGG" id="tcb:TCARB_0208"/>
<dbReference type="InterPro" id="IPR013785">
    <property type="entry name" value="Aldolase_TIM"/>
</dbReference>
<dbReference type="Pfam" id="PF01791">
    <property type="entry name" value="DeoC"/>
    <property type="match status" value="1"/>
</dbReference>
<gene>
    <name evidence="2" type="ORF">TCARB_0208</name>
</gene>
<dbReference type="Gene3D" id="3.20.20.70">
    <property type="entry name" value="Aldolase class I"/>
    <property type="match status" value="1"/>
</dbReference>
<dbReference type="GO" id="GO:0004332">
    <property type="term" value="F:fructose-bisphosphate aldolase activity"/>
    <property type="evidence" value="ECO:0007669"/>
    <property type="project" value="InterPro"/>
</dbReference>
<protein>
    <submittedName>
        <fullName evidence="2">Fructose-1,6-bisphosphate aldolase</fullName>
    </submittedName>
</protein>
<reference evidence="3" key="1">
    <citation type="book" date="2010" name="EXTREMOPHILES" publisher="0:0-0">
        <title>Complete genome sequences of ten hyperthermophilic archaea reveal their metabolic capabilities and possible ecological roles.</title>
        <editorList>
            <person name="?"/>
        </editorList>
        <authorList>
            <person name="Ravin N.V."/>
            <person name="Mardanov A.V."/>
            <person name="Bonch-Osmolovskaya E.A."/>
            <person name="Skryabin K.G."/>
        </authorList>
    </citation>
    <scope>NUCLEOTIDE SEQUENCE [LARGE SCALE GENOMIC DNA]</scope>
    <source>
        <strain evidence="3">1505</strain>
    </source>
</reference>
<dbReference type="EMBL" id="CP007493">
    <property type="protein sequence ID" value="AJB41284.1"/>
    <property type="molecule type" value="Genomic_DNA"/>
</dbReference>
<proteinExistence type="inferred from homology"/>
<dbReference type="InterPro" id="IPR002915">
    <property type="entry name" value="DeoC/FbaB/LacD_aldolase"/>
</dbReference>
<evidence type="ECO:0000313" key="2">
    <source>
        <dbReference type="EMBL" id="AJB41284.1"/>
    </source>
</evidence>
<dbReference type="PIRSF" id="PIRSF038992">
    <property type="entry name" value="Aldolase_Ia"/>
    <property type="match status" value="1"/>
</dbReference>
<accession>A0A3G1A7L8</accession>
<evidence type="ECO:0000256" key="1">
    <source>
        <dbReference type="ARBA" id="ARBA00008116"/>
    </source>
</evidence>
<dbReference type="SUPFAM" id="SSF51569">
    <property type="entry name" value="Aldolase"/>
    <property type="match status" value="1"/>
</dbReference>
<dbReference type="InterPro" id="IPR041720">
    <property type="entry name" value="FbaB-like"/>
</dbReference>
<organism evidence="2 3">
    <name type="scientific">Thermofilum adornatum 1505</name>
    <dbReference type="NCBI Taxonomy" id="697581"/>
    <lineage>
        <taxon>Archaea</taxon>
        <taxon>Thermoproteota</taxon>
        <taxon>Thermoprotei</taxon>
        <taxon>Thermofilales</taxon>
        <taxon>Thermofilaceae</taxon>
        <taxon>Thermofilum</taxon>
    </lineage>
</organism>
<dbReference type="InterPro" id="IPR050456">
    <property type="entry name" value="DeoC/FbaB_aldolase"/>
</dbReference>
<dbReference type="Proteomes" id="UP000266720">
    <property type="component" value="Chromosome"/>
</dbReference>
<dbReference type="GeneID" id="16573789"/>
<evidence type="ECO:0000313" key="3">
    <source>
        <dbReference type="Proteomes" id="UP000266720"/>
    </source>
</evidence>
<sequence>MSGKKLRLKRLFRNGRALIVALDHGRRHGPIPGVENLGETISRVMQAEPDAVMVTPSMIEHYYELLSGTFVVARIDGTGTVKSLDETDDRLISTVNRAVKAGADAVSVMVYPGSRNENYLWEKLASVVEEADSLGIPVMAEVVPKPPQFTEYGADVVAYGARIAAELGADIVKTVYREDFKLVTRSVPVPVVVLGGPKSSFKDTLLMVQQAIKSGASGAAIGRNIFQHSDPAKATKAFMMAVHTNKTITEILEELAIPE</sequence>